<evidence type="ECO:0000313" key="2">
    <source>
        <dbReference type="Proteomes" id="UP001596084"/>
    </source>
</evidence>
<dbReference type="Proteomes" id="UP001596084">
    <property type="component" value="Unassembled WGS sequence"/>
</dbReference>
<sequence length="102" mass="11117">MACIEADGRHFCETGLATQGFFVTSIAPDLMDYAHCFNTFELHRILPAKLQIASIVALRGGCCCIDRLTPQPKAAWISAVFEISSSMASYLTVLSSLARPFT</sequence>
<gene>
    <name evidence="1" type="ORF">ACFPP7_03155</name>
</gene>
<protein>
    <submittedName>
        <fullName evidence="1">Uncharacterized protein</fullName>
    </submittedName>
</protein>
<comment type="caution">
    <text evidence="1">The sequence shown here is derived from an EMBL/GenBank/DDBJ whole genome shotgun (WGS) entry which is preliminary data.</text>
</comment>
<name>A0ABW0Q4V6_9BURK</name>
<reference evidence="2" key="1">
    <citation type="journal article" date="2019" name="Int. J. Syst. Evol. Microbiol.">
        <title>The Global Catalogue of Microorganisms (GCM) 10K type strain sequencing project: providing services to taxonomists for standard genome sequencing and annotation.</title>
        <authorList>
            <consortium name="The Broad Institute Genomics Platform"/>
            <consortium name="The Broad Institute Genome Sequencing Center for Infectious Disease"/>
            <person name="Wu L."/>
            <person name="Ma J."/>
        </authorList>
    </citation>
    <scope>NUCLEOTIDE SEQUENCE [LARGE SCALE GENOMIC DNA]</scope>
    <source>
        <strain evidence="2">CGMCC 4.7277</strain>
    </source>
</reference>
<keyword evidence="2" id="KW-1185">Reference proteome</keyword>
<accession>A0ABW0Q4V6</accession>
<organism evidence="1 2">
    <name type="scientific">Polaromonas jejuensis</name>
    <dbReference type="NCBI Taxonomy" id="457502"/>
    <lineage>
        <taxon>Bacteria</taxon>
        <taxon>Pseudomonadati</taxon>
        <taxon>Pseudomonadota</taxon>
        <taxon>Betaproteobacteria</taxon>
        <taxon>Burkholderiales</taxon>
        <taxon>Comamonadaceae</taxon>
        <taxon>Polaromonas</taxon>
    </lineage>
</organism>
<dbReference type="EMBL" id="JBHSMX010000008">
    <property type="protein sequence ID" value="MFC5519914.1"/>
    <property type="molecule type" value="Genomic_DNA"/>
</dbReference>
<proteinExistence type="predicted"/>
<dbReference type="RefSeq" id="WP_068833744.1">
    <property type="nucleotide sequence ID" value="NZ_JBHSMX010000008.1"/>
</dbReference>
<evidence type="ECO:0000313" key="1">
    <source>
        <dbReference type="EMBL" id="MFC5519914.1"/>
    </source>
</evidence>